<feature type="compositionally biased region" description="Basic and acidic residues" evidence="1">
    <location>
        <begin position="1"/>
        <end position="10"/>
    </location>
</feature>
<evidence type="ECO:0000313" key="4">
    <source>
        <dbReference type="Proteomes" id="UP000324897"/>
    </source>
</evidence>
<keyword evidence="2" id="KW-1133">Transmembrane helix</keyword>
<feature type="transmembrane region" description="Helical" evidence="2">
    <location>
        <begin position="272"/>
        <end position="293"/>
    </location>
</feature>
<evidence type="ECO:0000313" key="3">
    <source>
        <dbReference type="EMBL" id="TVU26168.1"/>
    </source>
</evidence>
<feature type="region of interest" description="Disordered" evidence="1">
    <location>
        <begin position="327"/>
        <end position="365"/>
    </location>
</feature>
<dbReference type="Proteomes" id="UP000324897">
    <property type="component" value="Chromosome 2"/>
</dbReference>
<feature type="non-terminal residue" evidence="3">
    <location>
        <position position="1"/>
    </location>
</feature>
<feature type="transmembrane region" description="Helical" evidence="2">
    <location>
        <begin position="123"/>
        <end position="141"/>
    </location>
</feature>
<keyword evidence="2" id="KW-0812">Transmembrane</keyword>
<keyword evidence="4" id="KW-1185">Reference proteome</keyword>
<proteinExistence type="predicted"/>
<evidence type="ECO:0000256" key="1">
    <source>
        <dbReference type="SAM" id="MobiDB-lite"/>
    </source>
</evidence>
<feature type="transmembrane region" description="Helical" evidence="2">
    <location>
        <begin position="196"/>
        <end position="219"/>
    </location>
</feature>
<feature type="region of interest" description="Disordered" evidence="1">
    <location>
        <begin position="1"/>
        <end position="25"/>
    </location>
</feature>
<dbReference type="EMBL" id="RWGY01000013">
    <property type="protein sequence ID" value="TVU26168.1"/>
    <property type="molecule type" value="Genomic_DNA"/>
</dbReference>
<keyword evidence="2" id="KW-0472">Membrane</keyword>
<accession>A0A5J9US67</accession>
<feature type="transmembrane region" description="Helical" evidence="2">
    <location>
        <begin position="231"/>
        <end position="251"/>
    </location>
</feature>
<organism evidence="3 4">
    <name type="scientific">Eragrostis curvula</name>
    <name type="common">weeping love grass</name>
    <dbReference type="NCBI Taxonomy" id="38414"/>
    <lineage>
        <taxon>Eukaryota</taxon>
        <taxon>Viridiplantae</taxon>
        <taxon>Streptophyta</taxon>
        <taxon>Embryophyta</taxon>
        <taxon>Tracheophyta</taxon>
        <taxon>Spermatophyta</taxon>
        <taxon>Magnoliopsida</taxon>
        <taxon>Liliopsida</taxon>
        <taxon>Poales</taxon>
        <taxon>Poaceae</taxon>
        <taxon>PACMAD clade</taxon>
        <taxon>Chloridoideae</taxon>
        <taxon>Eragrostideae</taxon>
        <taxon>Eragrostidinae</taxon>
        <taxon>Eragrostis</taxon>
    </lineage>
</organism>
<comment type="caution">
    <text evidence="3">The sequence shown here is derived from an EMBL/GenBank/DDBJ whole genome shotgun (WGS) entry which is preliminary data.</text>
</comment>
<protein>
    <recommendedName>
        <fullName evidence="5">Transmembrane protein</fullName>
    </recommendedName>
</protein>
<reference evidence="3 4" key="1">
    <citation type="journal article" date="2019" name="Sci. Rep.">
        <title>A high-quality genome of Eragrostis curvula grass provides insights into Poaceae evolution and supports new strategies to enhance forage quality.</title>
        <authorList>
            <person name="Carballo J."/>
            <person name="Santos B.A.C.M."/>
            <person name="Zappacosta D."/>
            <person name="Garbus I."/>
            <person name="Selva J.P."/>
            <person name="Gallo C.A."/>
            <person name="Diaz A."/>
            <person name="Albertini E."/>
            <person name="Caccamo M."/>
            <person name="Echenique V."/>
        </authorList>
    </citation>
    <scope>NUCLEOTIDE SEQUENCE [LARGE SCALE GENOMIC DNA]</scope>
    <source>
        <strain evidence="4">cv. Victoria</strain>
        <tissue evidence="3">Leaf</tissue>
    </source>
</reference>
<evidence type="ECO:0000256" key="2">
    <source>
        <dbReference type="SAM" id="Phobius"/>
    </source>
</evidence>
<evidence type="ECO:0008006" key="5">
    <source>
        <dbReference type="Google" id="ProtNLM"/>
    </source>
</evidence>
<dbReference type="AlphaFoldDB" id="A0A5J9US67"/>
<dbReference type="Gramene" id="TVU26168">
    <property type="protein sequence ID" value="TVU26168"/>
    <property type="gene ID" value="EJB05_28704"/>
</dbReference>
<feature type="transmembrane region" description="Helical" evidence="2">
    <location>
        <begin position="93"/>
        <end position="111"/>
    </location>
</feature>
<feature type="transmembrane region" description="Helical" evidence="2">
    <location>
        <begin position="53"/>
        <end position="73"/>
    </location>
</feature>
<gene>
    <name evidence="3" type="ORF">EJB05_28704</name>
</gene>
<name>A0A5J9US67_9POAL</name>
<sequence length="403" mass="43239">MDVDLEKCEPASDSITSTTSLADDEDDPIPCSCGSDGPDYSCRRHYTYGLTQSVFLGMILVSLLFTVLAVILLRRNPAPATAEEAGKVPNTTAVVWKVSLLLYSYLFFWIVALSRTTGAASAFFRLSYGALLAFAGGALVGPNAGVAVAHLHTAWAAGLVGHALAEHRVRVGFELAAGEAAARTPARWSSNDELGICYSVFMSGLVTLFLVAGVAAWMAFLPTFRDEDGDFVVASLSFVVCVGLLFWAMLANHFLLRDALVPVEFTLRLGKYYMAASVPSFVCALVSQWLWAYCFGMEMMAMAAFFGYTLGVNACCKEILAREGREQPSVIGDEPGTDQDKAPASVRDQDNEPASAASTGDEDAEAQRCHLEEHCPLITDHIASPQKPPCRLDVSCATTTGIA</sequence>